<feature type="signal peptide" evidence="1">
    <location>
        <begin position="1"/>
        <end position="23"/>
    </location>
</feature>
<proteinExistence type="predicted"/>
<dbReference type="Pfam" id="PF00419">
    <property type="entry name" value="Fimbrial"/>
    <property type="match status" value="1"/>
</dbReference>
<dbReference type="Gene3D" id="2.60.40.1090">
    <property type="entry name" value="Fimbrial-type adhesion domain"/>
    <property type="match status" value="1"/>
</dbReference>
<feature type="domain" description="Fimbrial-type adhesion" evidence="2">
    <location>
        <begin position="185"/>
        <end position="320"/>
    </location>
</feature>
<dbReference type="InterPro" id="IPR008966">
    <property type="entry name" value="Adhesion_dom_sf"/>
</dbReference>
<accession>A0A5U6DDV4</accession>
<evidence type="ECO:0000313" key="4">
    <source>
        <dbReference type="EMBL" id="EDF5023038.1"/>
    </source>
</evidence>
<gene>
    <name evidence="3" type="ORF">FR097_10895</name>
    <name evidence="4" type="ORF">GB699_09120</name>
</gene>
<evidence type="ECO:0000313" key="3">
    <source>
        <dbReference type="EMBL" id="ECK6418708.1"/>
    </source>
</evidence>
<feature type="chain" id="PRO_5033861628" evidence="1">
    <location>
        <begin position="24"/>
        <end position="321"/>
    </location>
</feature>
<evidence type="ECO:0000256" key="1">
    <source>
        <dbReference type="SAM" id="SignalP"/>
    </source>
</evidence>
<comment type="caution">
    <text evidence="4">The sequence shown here is derived from an EMBL/GenBank/DDBJ whole genome shotgun (WGS) entry which is preliminary data.</text>
</comment>
<evidence type="ECO:0000259" key="2">
    <source>
        <dbReference type="Pfam" id="PF00419"/>
    </source>
</evidence>
<dbReference type="GO" id="GO:0009289">
    <property type="term" value="C:pilus"/>
    <property type="evidence" value="ECO:0007669"/>
    <property type="project" value="InterPro"/>
</dbReference>
<dbReference type="InterPro" id="IPR000259">
    <property type="entry name" value="Adhesion_dom_fimbrial"/>
</dbReference>
<name>A0A5U6DDV4_SALER</name>
<organism evidence="4">
    <name type="scientific">Salmonella enterica</name>
    <name type="common">Salmonella choleraesuis</name>
    <dbReference type="NCBI Taxonomy" id="28901"/>
    <lineage>
        <taxon>Bacteria</taxon>
        <taxon>Pseudomonadati</taxon>
        <taxon>Pseudomonadota</taxon>
        <taxon>Gammaproteobacteria</taxon>
        <taxon>Enterobacterales</taxon>
        <taxon>Enterobacteriaceae</taxon>
        <taxon>Salmonella</taxon>
    </lineage>
</organism>
<dbReference type="GO" id="GO:0007155">
    <property type="term" value="P:cell adhesion"/>
    <property type="evidence" value="ECO:0007669"/>
    <property type="project" value="InterPro"/>
</dbReference>
<dbReference type="InterPro" id="IPR036937">
    <property type="entry name" value="Adhesion_dom_fimbrial_sf"/>
</dbReference>
<dbReference type="SUPFAM" id="SSF49401">
    <property type="entry name" value="Bacterial adhesins"/>
    <property type="match status" value="1"/>
</dbReference>
<reference evidence="4" key="1">
    <citation type="submission" date="2019-10" db="EMBL/GenBank/DDBJ databases">
        <authorList>
            <consortium name="PulseNet: The National Subtyping Network for Foodborne Disease Surveillance"/>
            <person name="Tarr C.L."/>
            <person name="Trees E."/>
            <person name="Katz L.S."/>
            <person name="Carleton-Romer H.A."/>
            <person name="Stroika S."/>
            <person name="Kucerova Z."/>
            <person name="Roache K.F."/>
            <person name="Sabol A.L."/>
            <person name="Besser J."/>
            <person name="Gerner-Smidt P."/>
        </authorList>
    </citation>
    <scope>NUCLEOTIDE SEQUENCE</scope>
    <source>
        <strain evidence="3">PNUSAS086471</strain>
        <strain evidence="4">PNUSAS108306</strain>
    </source>
</reference>
<sequence length="321" mass="34610">MFRILMLLLVWGGGYVTVFSASAATGCTFADGDEISINVPQMALPADTPDGTVLYVSPKITKRIECESSAWNYVTLSTTADFNAFLNQRNGIQFTVYVDGVAFDQAKTHVIGYTTLDNDNTGSYKFIKDVSISYEIKVDSSKGKIPVSGTLLSGGFQSIFVLLQENYGAHRGIISLYTPNITYIPCTMAVSVSPETIDFGAVKSSDLEKGVKLQKTFSTLIKKSKGCSVAVSAPFGINMYFEPTNPVINADGSLKLNDGVGLSIADSTGRAIAFNTAQKIDDVKVDSILKNDFRANIHKVSGQDISIGPFSADVVVRLSYY</sequence>
<dbReference type="EMBL" id="AAJCOB010000006">
    <property type="protein sequence ID" value="ECK6418708.1"/>
    <property type="molecule type" value="Genomic_DNA"/>
</dbReference>
<dbReference type="AlphaFoldDB" id="A0A5U6DDV4"/>
<dbReference type="PROSITE" id="PS51257">
    <property type="entry name" value="PROKAR_LIPOPROTEIN"/>
    <property type="match status" value="1"/>
</dbReference>
<dbReference type="RefSeq" id="WP_023229346.1">
    <property type="nucleotide sequence ID" value="NZ_MYRV01000105.1"/>
</dbReference>
<dbReference type="EMBL" id="AAMBAD010000023">
    <property type="protein sequence ID" value="EDF5023038.1"/>
    <property type="molecule type" value="Genomic_DNA"/>
</dbReference>
<protein>
    <submittedName>
        <fullName evidence="3 4">Fimbrial protein</fullName>
    </submittedName>
</protein>
<keyword evidence="1" id="KW-0732">Signal</keyword>